<dbReference type="InterPro" id="IPR042185">
    <property type="entry name" value="Serpin_sf_2"/>
</dbReference>
<keyword evidence="4" id="KW-1185">Reference proteome</keyword>
<evidence type="ECO:0000256" key="1">
    <source>
        <dbReference type="ARBA" id="ARBA00009500"/>
    </source>
</evidence>
<dbReference type="InterPro" id="IPR042178">
    <property type="entry name" value="Serpin_sf_1"/>
</dbReference>
<sequence length="408" mass="45856">MISFSTFLEKRALNMFRRGLLVLDPLQVQHFDFSLNLTRQLSGSGISSNLCFSPASVTLALAMCYFGASGPTKLEMARKIFGGSGNDTDDGNIKQWSENLIKQASAIDDESFRLKFANRIYLNENFELKEKYVKFLQSAFQADAVLRANFGADGPRVAERINSWVENVTNHLIKGLVSADSINAQTVMLLINALYFKGVWEKEFYAQATKSEDFHSTTNKVVKIDMMHKTDRQSYYEDGEIQALSLSYYRSSVKAVFVLPKKKNDLKNVVDGLDGRKLLNWLKSMEPNTKVEMAIPKFRIEQSFVLNRALKSIGLSSPFKNGADFSAMTNGNVKISDVIHKTFINLDEKGTEAAAATVIRFASLSLLTEKIPIEPKKFIADHPFLFLIMNKDEHILFIGQFFGNDAAN</sequence>
<dbReference type="InterPro" id="IPR023795">
    <property type="entry name" value="Serpin_CS"/>
</dbReference>
<proteinExistence type="inferred from homology"/>
<dbReference type="WBParaSite" id="nRc.2.0.1.t42085-RA">
    <property type="protein sequence ID" value="nRc.2.0.1.t42085-RA"/>
    <property type="gene ID" value="nRc.2.0.1.g42085"/>
</dbReference>
<dbReference type="AlphaFoldDB" id="A0A915KX42"/>
<reference evidence="5" key="1">
    <citation type="submission" date="2022-11" db="UniProtKB">
        <authorList>
            <consortium name="WormBaseParasite"/>
        </authorList>
    </citation>
    <scope>IDENTIFICATION</scope>
</reference>
<organism evidence="4 5">
    <name type="scientific">Romanomermis culicivorax</name>
    <name type="common">Nematode worm</name>
    <dbReference type="NCBI Taxonomy" id="13658"/>
    <lineage>
        <taxon>Eukaryota</taxon>
        <taxon>Metazoa</taxon>
        <taxon>Ecdysozoa</taxon>
        <taxon>Nematoda</taxon>
        <taxon>Enoplea</taxon>
        <taxon>Dorylaimia</taxon>
        <taxon>Mermithida</taxon>
        <taxon>Mermithoidea</taxon>
        <taxon>Mermithidae</taxon>
        <taxon>Romanomermis</taxon>
    </lineage>
</organism>
<dbReference type="GO" id="GO:0004867">
    <property type="term" value="F:serine-type endopeptidase inhibitor activity"/>
    <property type="evidence" value="ECO:0007669"/>
    <property type="project" value="InterPro"/>
</dbReference>
<evidence type="ECO:0000259" key="3">
    <source>
        <dbReference type="SMART" id="SM00093"/>
    </source>
</evidence>
<dbReference type="CDD" id="cd19590">
    <property type="entry name" value="serpin_thermopin-like"/>
    <property type="match status" value="1"/>
</dbReference>
<dbReference type="OMA" id="RIFHENE"/>
<dbReference type="GO" id="GO:0005615">
    <property type="term" value="C:extracellular space"/>
    <property type="evidence" value="ECO:0007669"/>
    <property type="project" value="InterPro"/>
</dbReference>
<name>A0A915KX42_ROMCU</name>
<dbReference type="Pfam" id="PF00079">
    <property type="entry name" value="Serpin"/>
    <property type="match status" value="1"/>
</dbReference>
<dbReference type="PROSITE" id="PS00284">
    <property type="entry name" value="SERPIN"/>
    <property type="match status" value="1"/>
</dbReference>
<dbReference type="InterPro" id="IPR000215">
    <property type="entry name" value="Serpin_fam"/>
</dbReference>
<dbReference type="Gene3D" id="2.30.39.10">
    <property type="entry name" value="Alpha-1-antitrypsin, domain 1"/>
    <property type="match status" value="1"/>
</dbReference>
<protein>
    <submittedName>
        <fullName evidence="5">Serpin domain-containing protein</fullName>
    </submittedName>
</protein>
<dbReference type="Proteomes" id="UP000887565">
    <property type="component" value="Unplaced"/>
</dbReference>
<evidence type="ECO:0000313" key="5">
    <source>
        <dbReference type="WBParaSite" id="nRc.2.0.1.t42085-RA"/>
    </source>
</evidence>
<dbReference type="SUPFAM" id="SSF56574">
    <property type="entry name" value="Serpins"/>
    <property type="match status" value="1"/>
</dbReference>
<feature type="domain" description="Serpin" evidence="3">
    <location>
        <begin position="35"/>
        <end position="404"/>
    </location>
</feature>
<dbReference type="InterPro" id="IPR036186">
    <property type="entry name" value="Serpin_sf"/>
</dbReference>
<dbReference type="InterPro" id="IPR023796">
    <property type="entry name" value="Serpin_dom"/>
</dbReference>
<evidence type="ECO:0000256" key="2">
    <source>
        <dbReference type="RuleBase" id="RU000411"/>
    </source>
</evidence>
<dbReference type="PANTHER" id="PTHR11461:SF211">
    <property type="entry name" value="GH10112P-RELATED"/>
    <property type="match status" value="1"/>
</dbReference>
<dbReference type="SMART" id="SM00093">
    <property type="entry name" value="SERPIN"/>
    <property type="match status" value="1"/>
</dbReference>
<comment type="similarity">
    <text evidence="1 2">Belongs to the serpin family.</text>
</comment>
<dbReference type="PANTHER" id="PTHR11461">
    <property type="entry name" value="SERINE PROTEASE INHIBITOR, SERPIN"/>
    <property type="match status" value="1"/>
</dbReference>
<accession>A0A915KX42</accession>
<dbReference type="Gene3D" id="3.30.497.10">
    <property type="entry name" value="Antithrombin, subunit I, domain 2"/>
    <property type="match status" value="1"/>
</dbReference>
<evidence type="ECO:0000313" key="4">
    <source>
        <dbReference type="Proteomes" id="UP000887565"/>
    </source>
</evidence>